<sequence>MIARILGEGQLELPAERLDELNKLDEALAAAMEAGEESAFIIALDSLLEAARRYGTAVPDDSLVPSDLVLPAADSSLAQVRALLGDEGLIPG</sequence>
<dbReference type="RefSeq" id="WP_268759027.1">
    <property type="nucleotide sequence ID" value="NZ_CP113836.1"/>
</dbReference>
<gene>
    <name evidence="2" type="ORF">ORV05_14585</name>
</gene>
<keyword evidence="3" id="KW-1185">Reference proteome</keyword>
<name>A0ABY7BAD6_9PSEU</name>
<reference evidence="2" key="1">
    <citation type="submission" date="2022-11" db="EMBL/GenBank/DDBJ databases">
        <authorList>
            <person name="Mo P."/>
        </authorList>
    </citation>
    <scope>NUCLEOTIDE SEQUENCE</scope>
    <source>
        <strain evidence="2">HUAS 11-8</strain>
    </source>
</reference>
<evidence type="ECO:0000313" key="2">
    <source>
        <dbReference type="EMBL" id="WAL68937.1"/>
    </source>
</evidence>
<organism evidence="2 3">
    <name type="scientific">Amycolatopsis cynarae</name>
    <dbReference type="NCBI Taxonomy" id="2995223"/>
    <lineage>
        <taxon>Bacteria</taxon>
        <taxon>Bacillati</taxon>
        <taxon>Actinomycetota</taxon>
        <taxon>Actinomycetes</taxon>
        <taxon>Pseudonocardiales</taxon>
        <taxon>Pseudonocardiaceae</taxon>
        <taxon>Amycolatopsis</taxon>
    </lineage>
</organism>
<evidence type="ECO:0000259" key="1">
    <source>
        <dbReference type="Pfam" id="PF22743"/>
    </source>
</evidence>
<dbReference type="Pfam" id="PF22743">
    <property type="entry name" value="PspAA"/>
    <property type="match status" value="1"/>
</dbReference>
<dbReference type="Proteomes" id="UP001163203">
    <property type="component" value="Chromosome"/>
</dbReference>
<evidence type="ECO:0000313" key="3">
    <source>
        <dbReference type="Proteomes" id="UP001163203"/>
    </source>
</evidence>
<feature type="domain" description="PspA-associated" evidence="1">
    <location>
        <begin position="1"/>
        <end position="92"/>
    </location>
</feature>
<accession>A0ABY7BAD6</accession>
<dbReference type="EMBL" id="CP113836">
    <property type="protein sequence ID" value="WAL68937.1"/>
    <property type="molecule type" value="Genomic_DNA"/>
</dbReference>
<protein>
    <recommendedName>
        <fullName evidence="1">PspA-associated domain-containing protein</fullName>
    </recommendedName>
</protein>
<proteinExistence type="predicted"/>
<dbReference type="InterPro" id="IPR054437">
    <property type="entry name" value="PspA-assoc_dom"/>
</dbReference>